<sequence length="233" mass="26170">MAWKRTAGLVIETLAHQAGHYRLPGWGSRDRRNQYSEIFRRPSGTLTGAHAPRLLPSMHSSPDLFNEKSTGTSVCKHQLCRLPPAMCRYLPHLPKSLVNETGSCSDYGTYAVFTVDVGETVSNHAQKEDQADPYRKRSPTGPFGCLRRVDKQCYDPPLIDGGMVYLDSGLVRWLATRRQAISAVPEIGTSKERSAISTFLEWTHSIVHPSRIRPEMTNNWASEALSLPDWVFM</sequence>
<dbReference type="CTD" id="20322362"/>
<protein>
    <submittedName>
        <fullName evidence="1">Uncharacterized protein</fullName>
    </submittedName>
</protein>
<gene>
    <name evidence="1" type="ORF">T265_08183</name>
</gene>
<name>A0A075A9A3_OPIVI</name>
<dbReference type="GeneID" id="20322362"/>
<reference evidence="1 2" key="1">
    <citation type="submission" date="2013-11" db="EMBL/GenBank/DDBJ databases">
        <title>Opisthorchis viverrini - life in the bile duct.</title>
        <authorList>
            <person name="Young N.D."/>
            <person name="Nagarajan N."/>
            <person name="Lin S.J."/>
            <person name="Korhonen P.K."/>
            <person name="Jex A.R."/>
            <person name="Hall R.S."/>
            <person name="Safavi-Hemami H."/>
            <person name="Kaewkong W."/>
            <person name="Bertrand D."/>
            <person name="Gao S."/>
            <person name="Seet Q."/>
            <person name="Wongkham S."/>
            <person name="Teh B.T."/>
            <person name="Wongkham C."/>
            <person name="Intapan P.M."/>
            <person name="Maleewong W."/>
            <person name="Yang X."/>
            <person name="Hu M."/>
            <person name="Wang Z."/>
            <person name="Hofmann A."/>
            <person name="Sternberg P.W."/>
            <person name="Tan P."/>
            <person name="Wang J."/>
            <person name="Gasser R.B."/>
        </authorList>
    </citation>
    <scope>NUCLEOTIDE SEQUENCE [LARGE SCALE GENOMIC DNA]</scope>
</reference>
<keyword evidence="2" id="KW-1185">Reference proteome</keyword>
<dbReference type="RefSeq" id="XP_009172172.1">
    <property type="nucleotide sequence ID" value="XM_009173908.1"/>
</dbReference>
<evidence type="ECO:0000313" key="1">
    <source>
        <dbReference type="EMBL" id="KER24094.1"/>
    </source>
</evidence>
<organism evidence="1 2">
    <name type="scientific">Opisthorchis viverrini</name>
    <name type="common">Southeast Asian liver fluke</name>
    <dbReference type="NCBI Taxonomy" id="6198"/>
    <lineage>
        <taxon>Eukaryota</taxon>
        <taxon>Metazoa</taxon>
        <taxon>Spiralia</taxon>
        <taxon>Lophotrochozoa</taxon>
        <taxon>Platyhelminthes</taxon>
        <taxon>Trematoda</taxon>
        <taxon>Digenea</taxon>
        <taxon>Opisthorchiida</taxon>
        <taxon>Opisthorchiata</taxon>
        <taxon>Opisthorchiidae</taxon>
        <taxon>Opisthorchis</taxon>
    </lineage>
</organism>
<evidence type="ECO:0000313" key="2">
    <source>
        <dbReference type="Proteomes" id="UP000054324"/>
    </source>
</evidence>
<dbReference type="KEGG" id="ovi:T265_08183"/>
<proteinExistence type="predicted"/>
<dbReference type="EMBL" id="KL596823">
    <property type="protein sequence ID" value="KER24094.1"/>
    <property type="molecule type" value="Genomic_DNA"/>
</dbReference>
<accession>A0A075A9A3</accession>
<dbReference type="Proteomes" id="UP000054324">
    <property type="component" value="Unassembled WGS sequence"/>
</dbReference>
<dbReference type="AlphaFoldDB" id="A0A075A9A3"/>